<dbReference type="Gramene" id="TraesARI6B03G03521730.1">
    <property type="protein sequence ID" value="TraesARI6B03G03521730.1"/>
    <property type="gene ID" value="TraesARI6B03G03521730"/>
</dbReference>
<dbReference type="Gramene" id="TraesCLE_scaffold_031159_01G000300.1">
    <property type="protein sequence ID" value="TraesCLE_scaffold_031159_01G000300.1"/>
    <property type="gene ID" value="TraesCLE_scaffold_031159_01G000300"/>
</dbReference>
<dbReference type="Gramene" id="TraesROB_scaffold_002263_01G000600.1">
    <property type="protein sequence ID" value="TraesROB_scaffold_002263_01G000600.1"/>
    <property type="gene ID" value="TraesROB_scaffold_002263_01G000600"/>
</dbReference>
<dbReference type="Proteomes" id="UP000019116">
    <property type="component" value="Chromosome 6B"/>
</dbReference>
<dbReference type="EnsemblPlants" id="TraesCS6B02G273300.1">
    <property type="protein sequence ID" value="TraesCS6B02G273300.1"/>
    <property type="gene ID" value="TraesCS6B02G273300"/>
</dbReference>
<dbReference type="PaxDb" id="4565-Traes_6BL_ADE1875EF.2"/>
<evidence type="ECO:0000313" key="2">
    <source>
        <dbReference type="EnsemblPlants" id="TraesCS6B02G273300.1"/>
    </source>
</evidence>
<feature type="region of interest" description="Disordered" evidence="1">
    <location>
        <begin position="1"/>
        <end position="23"/>
    </location>
</feature>
<dbReference type="Gramene" id="TraesLDM6B03G03563810.1">
    <property type="protein sequence ID" value="TraesLDM6B03G03563810.1"/>
    <property type="gene ID" value="TraesLDM6B03G03563810"/>
</dbReference>
<proteinExistence type="predicted"/>
<organism evidence="2">
    <name type="scientific">Triticum aestivum</name>
    <name type="common">Wheat</name>
    <dbReference type="NCBI Taxonomy" id="4565"/>
    <lineage>
        <taxon>Eukaryota</taxon>
        <taxon>Viridiplantae</taxon>
        <taxon>Streptophyta</taxon>
        <taxon>Embryophyta</taxon>
        <taxon>Tracheophyta</taxon>
        <taxon>Spermatophyta</taxon>
        <taxon>Magnoliopsida</taxon>
        <taxon>Liliopsida</taxon>
        <taxon>Poales</taxon>
        <taxon>Poaceae</taxon>
        <taxon>BOP clade</taxon>
        <taxon>Pooideae</taxon>
        <taxon>Triticodae</taxon>
        <taxon>Triticeae</taxon>
        <taxon>Triticinae</taxon>
        <taxon>Triticum</taxon>
    </lineage>
</organism>
<dbReference type="Gramene" id="TraesJUL6B03G03592250.1">
    <property type="protein sequence ID" value="TraesJUL6B03G03592250.1"/>
    <property type="gene ID" value="TraesJUL6B03G03592250"/>
</dbReference>
<gene>
    <name evidence="2" type="primary">LOC123137675</name>
</gene>
<dbReference type="Gramene" id="TraesCS6B02G273300.1">
    <property type="protein sequence ID" value="TraesCS6B02G273300.1"/>
    <property type="gene ID" value="TraesCS6B02G273300"/>
</dbReference>
<dbReference type="Gramene" id="TraesCAD_scaffold_031767_01G000300.1">
    <property type="protein sequence ID" value="TraesCAD_scaffold_031767_01G000300.1"/>
    <property type="gene ID" value="TraesCAD_scaffold_031767_01G000300"/>
</dbReference>
<name>A0A3B6PMP3_WHEAT</name>
<evidence type="ECO:0000313" key="3">
    <source>
        <dbReference type="Proteomes" id="UP000019116"/>
    </source>
</evidence>
<dbReference type="Gramene" id="TraesSYM6B03G03503850.1">
    <property type="protein sequence ID" value="TraesSYM6B03G03503850.1"/>
    <property type="gene ID" value="TraesSYM6B03G03503850"/>
</dbReference>
<dbReference type="Gramene" id="TraesSTA6B03G03551590.1">
    <property type="protein sequence ID" value="TraesSTA6B03G03551590.1"/>
    <property type="gene ID" value="TraesSTA6B03G03551590"/>
</dbReference>
<dbReference type="Gramene" id="TraesJAG6B03G03551370.1">
    <property type="protein sequence ID" value="TraesJAG6B03G03551370.1"/>
    <property type="gene ID" value="TraesJAG6B03G03551370"/>
</dbReference>
<sequence length="187" mass="20530">MLEAQKDTSKKWGPVQVQRRSTRVDVGGKTMLEIAVNKKKIQNLEKEKDTYQDPFNPQEVDDPFQVPTAGKPETHLAEDSIDTHFPFPADYGVTDGMDTEGVLSQGSLTKMSLWIGGVSSGKLSQGHYSPPRSPGRSFKTMSSLSPITPLELPLSSIQAIKRIKSGEYHKAMEMEALRSSIGVVLGL</sequence>
<reference evidence="2" key="2">
    <citation type="submission" date="2018-10" db="UniProtKB">
        <authorList>
            <consortium name="EnsemblPlants"/>
        </authorList>
    </citation>
    <scope>IDENTIFICATION</scope>
</reference>
<feature type="compositionally biased region" description="Basic and acidic residues" evidence="1">
    <location>
        <begin position="1"/>
        <end position="10"/>
    </location>
</feature>
<dbReference type="GeneID" id="123137675"/>
<dbReference type="Gramene" id="TraesCS6B03G0794400.1">
    <property type="protein sequence ID" value="TraesCS6B03G0794400.1.CDS"/>
    <property type="gene ID" value="TraesCS6B03G0794400"/>
</dbReference>
<evidence type="ECO:0000256" key="1">
    <source>
        <dbReference type="SAM" id="MobiDB-lite"/>
    </source>
</evidence>
<dbReference type="Gramene" id="TraesNOR6B03G03597780.1">
    <property type="protein sequence ID" value="TraesNOR6B03G03597780.1"/>
    <property type="gene ID" value="TraesNOR6B03G03597780"/>
</dbReference>
<dbReference type="RefSeq" id="XP_044413436.1">
    <property type="nucleotide sequence ID" value="XM_044557501.1"/>
</dbReference>
<reference evidence="2" key="1">
    <citation type="submission" date="2018-08" db="EMBL/GenBank/DDBJ databases">
        <authorList>
            <person name="Rossello M."/>
        </authorList>
    </citation>
    <scope>NUCLEOTIDE SEQUENCE [LARGE SCALE GENOMIC DNA]</scope>
    <source>
        <strain evidence="2">cv. Chinese Spring</strain>
    </source>
</reference>
<protein>
    <submittedName>
        <fullName evidence="2">Uncharacterized protein</fullName>
    </submittedName>
</protein>
<accession>A0A3B6PMP3</accession>
<dbReference type="AlphaFoldDB" id="A0A3B6PMP3"/>
<keyword evidence="3" id="KW-1185">Reference proteome</keyword>
<dbReference type="Gramene" id="TraesWEE_scaffold_000818_01G000200.1">
    <property type="protein sequence ID" value="TraesWEE_scaffold_000818_01G000200.1"/>
    <property type="gene ID" value="TraesWEE_scaffold_000818_01G000200"/>
</dbReference>